<proteinExistence type="predicted"/>
<dbReference type="Gene3D" id="1.10.10.60">
    <property type="entry name" value="Homeodomain-like"/>
    <property type="match status" value="1"/>
</dbReference>
<organism evidence="5 6">
    <name type="scientific">Microbacterium mangrovi</name>
    <dbReference type="NCBI Taxonomy" id="1348253"/>
    <lineage>
        <taxon>Bacteria</taxon>
        <taxon>Bacillati</taxon>
        <taxon>Actinomycetota</taxon>
        <taxon>Actinomycetes</taxon>
        <taxon>Micrococcales</taxon>
        <taxon>Microbacteriaceae</taxon>
        <taxon>Microbacterium</taxon>
    </lineage>
</organism>
<dbReference type="Pfam" id="PF20240">
    <property type="entry name" value="DUF6597"/>
    <property type="match status" value="1"/>
</dbReference>
<evidence type="ECO:0000256" key="3">
    <source>
        <dbReference type="ARBA" id="ARBA00023163"/>
    </source>
</evidence>
<dbReference type="GO" id="GO:0003700">
    <property type="term" value="F:DNA-binding transcription factor activity"/>
    <property type="evidence" value="ECO:0007669"/>
    <property type="project" value="InterPro"/>
</dbReference>
<keyword evidence="1" id="KW-0805">Transcription regulation</keyword>
<dbReference type="Proteomes" id="UP000031030">
    <property type="component" value="Unassembled WGS sequence"/>
</dbReference>
<evidence type="ECO:0000313" key="5">
    <source>
        <dbReference type="EMBL" id="KHK98484.1"/>
    </source>
</evidence>
<feature type="domain" description="HTH araC/xylS-type" evidence="4">
    <location>
        <begin position="155"/>
        <end position="257"/>
    </location>
</feature>
<dbReference type="InterPro" id="IPR018062">
    <property type="entry name" value="HTH_AraC-typ_CS"/>
</dbReference>
<dbReference type="RefSeq" id="WP_039397036.1">
    <property type="nucleotide sequence ID" value="NZ_JTDK01000006.1"/>
</dbReference>
<dbReference type="PANTHER" id="PTHR46796">
    <property type="entry name" value="HTH-TYPE TRANSCRIPTIONAL ACTIVATOR RHAS-RELATED"/>
    <property type="match status" value="1"/>
</dbReference>
<dbReference type="PROSITE" id="PS00041">
    <property type="entry name" value="HTH_ARAC_FAMILY_1"/>
    <property type="match status" value="1"/>
</dbReference>
<evidence type="ECO:0000256" key="1">
    <source>
        <dbReference type="ARBA" id="ARBA00023015"/>
    </source>
</evidence>
<accession>A0A0B2A4R2</accession>
<comment type="caution">
    <text evidence="5">The sequence shown here is derived from an EMBL/GenBank/DDBJ whole genome shotgun (WGS) entry which is preliminary data.</text>
</comment>
<name>A0A0B2A4R2_9MICO</name>
<evidence type="ECO:0000259" key="4">
    <source>
        <dbReference type="PROSITE" id="PS01124"/>
    </source>
</evidence>
<keyword evidence="3" id="KW-0804">Transcription</keyword>
<dbReference type="SUPFAM" id="SSF46689">
    <property type="entry name" value="Homeodomain-like"/>
    <property type="match status" value="1"/>
</dbReference>
<dbReference type="STRING" id="1348253.LK09_05690"/>
<dbReference type="GO" id="GO:0043565">
    <property type="term" value="F:sequence-specific DNA binding"/>
    <property type="evidence" value="ECO:0007669"/>
    <property type="project" value="InterPro"/>
</dbReference>
<dbReference type="InterPro" id="IPR050204">
    <property type="entry name" value="AraC_XylS_family_regulators"/>
</dbReference>
<dbReference type="InterPro" id="IPR046532">
    <property type="entry name" value="DUF6597"/>
</dbReference>
<gene>
    <name evidence="5" type="ORF">LK09_05690</name>
</gene>
<dbReference type="AlphaFoldDB" id="A0A0B2A4R2"/>
<evidence type="ECO:0000313" key="6">
    <source>
        <dbReference type="Proteomes" id="UP000031030"/>
    </source>
</evidence>
<keyword evidence="2" id="KW-0238">DNA-binding</keyword>
<dbReference type="EMBL" id="JTDK01000006">
    <property type="protein sequence ID" value="KHK98484.1"/>
    <property type="molecule type" value="Genomic_DNA"/>
</dbReference>
<protein>
    <submittedName>
        <fullName evidence="5">AraC family transcriptional regulator</fullName>
    </submittedName>
</protein>
<dbReference type="InterPro" id="IPR018060">
    <property type="entry name" value="HTH_AraC"/>
</dbReference>
<keyword evidence="6" id="KW-1185">Reference proteome</keyword>
<evidence type="ECO:0000256" key="2">
    <source>
        <dbReference type="ARBA" id="ARBA00023125"/>
    </source>
</evidence>
<sequence>MAGQTPDATRGALYPERLPEFTRVPATGDTAELVEWFWIPVWDLPAGERSPQRTLAYPAANLVVEDDTLTLWGPSSRVARRDLTGRGWAVGALLRPAALAALCAQPADLVDGHVRLDAPELVAAVGRVMPQDLPGAVGILSEWIGARAGTPTGEGRLANEMARLLMTDATVLRLEDAAARLSVSPRTLQRLAHRTVGMPPAAMIRRRRLQEAAQRVREEPAASLAAIAVELGYSDQAHLAGDFRTVLGLTATEYRAGR</sequence>
<dbReference type="SMART" id="SM00342">
    <property type="entry name" value="HTH_ARAC"/>
    <property type="match status" value="1"/>
</dbReference>
<dbReference type="OrthoDB" id="2559672at2"/>
<dbReference type="InterPro" id="IPR009057">
    <property type="entry name" value="Homeodomain-like_sf"/>
</dbReference>
<dbReference type="Pfam" id="PF12833">
    <property type="entry name" value="HTH_18"/>
    <property type="match status" value="1"/>
</dbReference>
<reference evidence="5 6" key="1">
    <citation type="submission" date="2014-11" db="EMBL/GenBank/DDBJ databases">
        <title>Genome sequence of Microbacterium mangrovi MUSC 115(T).</title>
        <authorList>
            <person name="Lee L.-H."/>
        </authorList>
    </citation>
    <scope>NUCLEOTIDE SEQUENCE [LARGE SCALE GENOMIC DNA]</scope>
    <source>
        <strain evidence="5 6">MUSC 115</strain>
    </source>
</reference>
<dbReference type="PROSITE" id="PS01124">
    <property type="entry name" value="HTH_ARAC_FAMILY_2"/>
    <property type="match status" value="1"/>
</dbReference>